<accession>A0A4Y9XP55</accession>
<evidence type="ECO:0000256" key="1">
    <source>
        <dbReference type="SAM" id="MobiDB-lite"/>
    </source>
</evidence>
<evidence type="ECO:0000313" key="3">
    <source>
        <dbReference type="Proteomes" id="UP000298327"/>
    </source>
</evidence>
<evidence type="ECO:0000313" key="2">
    <source>
        <dbReference type="EMBL" id="TFY51886.1"/>
    </source>
</evidence>
<dbReference type="AlphaFoldDB" id="A0A4Y9XP55"/>
<feature type="compositionally biased region" description="Polar residues" evidence="1">
    <location>
        <begin position="303"/>
        <end position="328"/>
    </location>
</feature>
<dbReference type="EMBL" id="SEOQ01001416">
    <property type="protein sequence ID" value="TFY51886.1"/>
    <property type="molecule type" value="Genomic_DNA"/>
</dbReference>
<protein>
    <submittedName>
        <fullName evidence="2">Uncharacterized protein</fullName>
    </submittedName>
</protein>
<gene>
    <name evidence="2" type="ORF">EVG20_g10794</name>
</gene>
<name>A0A4Y9XP55_9AGAM</name>
<comment type="caution">
    <text evidence="2">The sequence shown here is derived from an EMBL/GenBank/DDBJ whole genome shotgun (WGS) entry which is preliminary data.</text>
</comment>
<sequence length="328" mass="36099">MEANAVAVHRRPCRIGVNHPVEVPEGDHEATSSPEDDGTLAASETEGVLQRSIRAEFAKEPGIPTSPEISEDQGDDESIGRVSASQSSYGVDPETQRQDDQTDSNARPYTMHSHSKQVAEALAREEASWRLDMQRARAAIPRKPILGRLGARGMPCVRDRLVIEREQKGGRMRVEIWRSEVANACGKMEAPNVNQEIDLYTTIKSVLAKCQRVLAPSTVFRRLGHQVRHHVGEYYHDDDLGLLLASSGDVSKVDAGEGEREHLKDIEVATPVNKGTASYDRPDVHQFHTAKMMVITANKEQDISGSSVHQNENSGSTLTPANTKDPNE</sequence>
<proteinExistence type="predicted"/>
<feature type="region of interest" description="Disordered" evidence="1">
    <location>
        <begin position="1"/>
        <end position="119"/>
    </location>
</feature>
<keyword evidence="3" id="KW-1185">Reference proteome</keyword>
<feature type="region of interest" description="Disordered" evidence="1">
    <location>
        <begin position="301"/>
        <end position="328"/>
    </location>
</feature>
<organism evidence="2 3">
    <name type="scientific">Dentipellis fragilis</name>
    <dbReference type="NCBI Taxonomy" id="205917"/>
    <lineage>
        <taxon>Eukaryota</taxon>
        <taxon>Fungi</taxon>
        <taxon>Dikarya</taxon>
        <taxon>Basidiomycota</taxon>
        <taxon>Agaricomycotina</taxon>
        <taxon>Agaricomycetes</taxon>
        <taxon>Russulales</taxon>
        <taxon>Hericiaceae</taxon>
        <taxon>Dentipellis</taxon>
    </lineage>
</organism>
<dbReference type="Proteomes" id="UP000298327">
    <property type="component" value="Unassembled WGS sequence"/>
</dbReference>
<reference evidence="2 3" key="1">
    <citation type="submission" date="2019-02" db="EMBL/GenBank/DDBJ databases">
        <title>Genome sequencing of the rare red list fungi Dentipellis fragilis.</title>
        <authorList>
            <person name="Buettner E."/>
            <person name="Kellner H."/>
        </authorList>
    </citation>
    <scope>NUCLEOTIDE SEQUENCE [LARGE SCALE GENOMIC DNA]</scope>
    <source>
        <strain evidence="2 3">DSM 105465</strain>
    </source>
</reference>